<evidence type="ECO:0000259" key="2">
    <source>
        <dbReference type="PROSITE" id="PS50158"/>
    </source>
</evidence>
<evidence type="ECO:0000256" key="1">
    <source>
        <dbReference type="SAM" id="MobiDB-lite"/>
    </source>
</evidence>
<keyword evidence="4" id="KW-1185">Reference proteome</keyword>
<dbReference type="Proteomes" id="UP001206067">
    <property type="component" value="Unassembled WGS sequence"/>
</dbReference>
<dbReference type="PROSITE" id="PS50158">
    <property type="entry name" value="ZF_CCHC"/>
    <property type="match status" value="1"/>
</dbReference>
<protein>
    <recommendedName>
        <fullName evidence="2">CCHC-type domain-containing protein</fullName>
    </recommendedName>
</protein>
<comment type="caution">
    <text evidence="3">The sequence shown here is derived from an EMBL/GenBank/DDBJ whole genome shotgun (WGS) entry which is preliminary data.</text>
</comment>
<dbReference type="RefSeq" id="WP_257595228.1">
    <property type="nucleotide sequence ID" value="NZ_JANKHH010000003.1"/>
</dbReference>
<evidence type="ECO:0000313" key="4">
    <source>
        <dbReference type="Proteomes" id="UP001206067"/>
    </source>
</evidence>
<feature type="region of interest" description="Disordered" evidence="1">
    <location>
        <begin position="34"/>
        <end position="107"/>
    </location>
</feature>
<name>A0ABT1XP83_9SPHN</name>
<feature type="compositionally biased region" description="Acidic residues" evidence="1">
    <location>
        <begin position="37"/>
        <end position="49"/>
    </location>
</feature>
<dbReference type="InterPro" id="IPR001878">
    <property type="entry name" value="Znf_CCHC"/>
</dbReference>
<feature type="domain" description="CCHC-type" evidence="2">
    <location>
        <begin position="68"/>
        <end position="83"/>
    </location>
</feature>
<proteinExistence type="predicted"/>
<gene>
    <name evidence="3" type="ORF">NSO95_05875</name>
</gene>
<organism evidence="3 4">
    <name type="scientific">Parerythrobacter lacustris</name>
    <dbReference type="NCBI Taxonomy" id="2969984"/>
    <lineage>
        <taxon>Bacteria</taxon>
        <taxon>Pseudomonadati</taxon>
        <taxon>Pseudomonadota</taxon>
        <taxon>Alphaproteobacteria</taxon>
        <taxon>Sphingomonadales</taxon>
        <taxon>Erythrobacteraceae</taxon>
        <taxon>Parerythrobacter</taxon>
    </lineage>
</organism>
<dbReference type="EMBL" id="JANKHH010000003">
    <property type="protein sequence ID" value="MCR2833464.1"/>
    <property type="molecule type" value="Genomic_DNA"/>
</dbReference>
<accession>A0ABT1XP83</accession>
<reference evidence="3 4" key="1">
    <citation type="submission" date="2022-08" db="EMBL/GenBank/DDBJ databases">
        <title>Polyphasic taxonomy analysis of Qipengyuania sp.RS5-5.</title>
        <authorList>
            <person name="Xamxidin M."/>
            <person name="Wu M."/>
        </authorList>
    </citation>
    <scope>NUCLEOTIDE SEQUENCE [LARGE SCALE GENOMIC DNA]</scope>
    <source>
        <strain evidence="3 4">RS5-5</strain>
    </source>
</reference>
<evidence type="ECO:0000313" key="3">
    <source>
        <dbReference type="EMBL" id="MCR2833464.1"/>
    </source>
</evidence>
<sequence length="164" mass="17971">MNYAGSFTLLDDDGNIVFQRELTPDEIIAELLAAIPDEADTESEPEEEPIAAVLPSSARQPKSEKPARRCGSCGRPGHSRRTCSTGGAAPLVDTEVEEQPYRGESKADSLTLGQFQMVVDSRENDLKFSSSVCADKLGVDLREVNRAILTGSWEKYQDSYRTTL</sequence>